<comment type="caution">
    <text evidence="1">The sequence shown here is derived from an EMBL/GenBank/DDBJ whole genome shotgun (WGS) entry which is preliminary data.</text>
</comment>
<reference evidence="1" key="2">
    <citation type="journal article" date="2022" name="New Phytol.">
        <title>Evolutionary transition to the ectomycorrhizal habit in the genomes of a hyperdiverse lineage of mushroom-forming fungi.</title>
        <authorList>
            <person name="Looney B."/>
            <person name="Miyauchi S."/>
            <person name="Morin E."/>
            <person name="Drula E."/>
            <person name="Courty P.E."/>
            <person name="Kohler A."/>
            <person name="Kuo A."/>
            <person name="LaButti K."/>
            <person name="Pangilinan J."/>
            <person name="Lipzen A."/>
            <person name="Riley R."/>
            <person name="Andreopoulos W."/>
            <person name="He G."/>
            <person name="Johnson J."/>
            <person name="Nolan M."/>
            <person name="Tritt A."/>
            <person name="Barry K.W."/>
            <person name="Grigoriev I.V."/>
            <person name="Nagy L.G."/>
            <person name="Hibbett D."/>
            <person name="Henrissat B."/>
            <person name="Matheny P.B."/>
            <person name="Labbe J."/>
            <person name="Martin F.M."/>
        </authorList>
    </citation>
    <scope>NUCLEOTIDE SEQUENCE</scope>
    <source>
        <strain evidence="1">FP105234-sp</strain>
    </source>
</reference>
<reference evidence="1" key="1">
    <citation type="submission" date="2021-02" db="EMBL/GenBank/DDBJ databases">
        <authorList>
            <consortium name="DOE Joint Genome Institute"/>
            <person name="Ahrendt S."/>
            <person name="Looney B.P."/>
            <person name="Miyauchi S."/>
            <person name="Morin E."/>
            <person name="Drula E."/>
            <person name="Courty P.E."/>
            <person name="Chicoki N."/>
            <person name="Fauchery L."/>
            <person name="Kohler A."/>
            <person name="Kuo A."/>
            <person name="Labutti K."/>
            <person name="Pangilinan J."/>
            <person name="Lipzen A."/>
            <person name="Riley R."/>
            <person name="Andreopoulos W."/>
            <person name="He G."/>
            <person name="Johnson J."/>
            <person name="Barry K.W."/>
            <person name="Grigoriev I.V."/>
            <person name="Nagy L."/>
            <person name="Hibbett D."/>
            <person name="Henrissat B."/>
            <person name="Matheny P.B."/>
            <person name="Labbe J."/>
            <person name="Martin F."/>
        </authorList>
    </citation>
    <scope>NUCLEOTIDE SEQUENCE</scope>
    <source>
        <strain evidence="1">FP105234-sp</strain>
    </source>
</reference>
<name>A0ACB8RXN0_9AGAM</name>
<protein>
    <submittedName>
        <fullName evidence="1">Uncharacterized protein</fullName>
    </submittedName>
</protein>
<dbReference type="EMBL" id="MU275880">
    <property type="protein sequence ID" value="KAI0048866.1"/>
    <property type="molecule type" value="Genomic_DNA"/>
</dbReference>
<dbReference type="Proteomes" id="UP000814033">
    <property type="component" value="Unassembled WGS sequence"/>
</dbReference>
<gene>
    <name evidence="1" type="ORF">FA95DRAFT_985225</name>
</gene>
<organism evidence="1 2">
    <name type="scientific">Auriscalpium vulgare</name>
    <dbReference type="NCBI Taxonomy" id="40419"/>
    <lineage>
        <taxon>Eukaryota</taxon>
        <taxon>Fungi</taxon>
        <taxon>Dikarya</taxon>
        <taxon>Basidiomycota</taxon>
        <taxon>Agaricomycotina</taxon>
        <taxon>Agaricomycetes</taxon>
        <taxon>Russulales</taxon>
        <taxon>Auriscalpiaceae</taxon>
        <taxon>Auriscalpium</taxon>
    </lineage>
</organism>
<evidence type="ECO:0000313" key="2">
    <source>
        <dbReference type="Proteomes" id="UP000814033"/>
    </source>
</evidence>
<accession>A0ACB8RXN0</accession>
<proteinExistence type="predicted"/>
<evidence type="ECO:0000313" key="1">
    <source>
        <dbReference type="EMBL" id="KAI0048866.1"/>
    </source>
</evidence>
<keyword evidence="2" id="KW-1185">Reference proteome</keyword>
<sequence>MDMDCARRNSPAGARSARRCPCQRTSKRRHSVARCRTVDSRPTALRAPSHPPSGGSGTTVSRARSATATTVHPPASHRTRQADAVSGAPCSVRRIAGTASASHELNASKLKREERAAHVPAAIPAPAGVALPSANSALDTPLARQAHDDVSGAPCSRCWRQMKGQARQGAAHGGDGRRQSDRWQGRGCTFNCNSATRTCAWTTMTHAVGALWAVWRRPSGRARVGRDDIDHPPAGG</sequence>